<dbReference type="AlphaFoldDB" id="A0ABD3N633"/>
<sequence>MYQQTSPPENISKTPGRDLLHLLRRRDKLLKDTDADPSEAIAVHKEITHLLTSLSTSIQRIGLLSPSTLEKTQSLDSSHINSSSATSNEGGKKRKRKGGDRANGNAISASQYGIYLDSNAENSNGGSDKVDLEEGRIIMGLCRSLGVGKKREKNEVDILEIGDEPDILGTACQVFTSICRHAIHGNRMSSSIVKDMIGSITVPLLGGLCDVISKLLLQESSAVPLASALVTASSVISLVQTRCSNSKAGEKVLQTLRDTAWKVLNSTADNEVTKAAALLLATLPLAGDASTNSLSALWSKYLAEGILLLQFAISDVFPVNEKDKEGNIKDPETDSIRQDHQAWLGSLNGSIDVDKSADNDVIDAHRRDKFLSRIQALTEYLLALIKMEGYSINRECNVLFVNFPLQSMLDASETLLSFPLAAEIKHRSLSSRLRSSPIDGGLISANAAISIAASMRCCGHILFEAAVSSCRGGVYGKARRIIAISMANLQSSVSRSLLSVVVEGRKVDGRKDGILAQLRGSIPLRIKSVEMFRTVVMALGSGIMSSAASKSVCRGLVLVGGCLLEQIQRCSVTTKIGVDMEEEWGTLAERGTLIEACSNTLASCISTLGGLIPNNVRGTIDSITHTCLSSLYSEGSTSTYAFSQVKQSLLQLGTNSVCMPWGDGGRSTLLGIVRCVALMLRNDPDMVVASTALSTMCALDGLITPRAPALMIPSRETVSDSKTTLSAGDIVEGITAAAVELATAAAKETKQSKKKKTDDKKKRNIPPTESTDDSQKAPVINSTMANNEKTDETKPKLSAQPDHQPIDAANRNNDVVIDMEIDRTTGDITSEAVKDAMPIDQSNGEDINNKADNMQHVATLTPALAVDMAPEKHEESGNESSSLGDFPEIIDEDPDEEDRV</sequence>
<feature type="region of interest" description="Disordered" evidence="1">
    <location>
        <begin position="72"/>
        <end position="105"/>
    </location>
</feature>
<feature type="region of interest" description="Disordered" evidence="1">
    <location>
        <begin position="745"/>
        <end position="808"/>
    </location>
</feature>
<comment type="caution">
    <text evidence="2">The sequence shown here is derived from an EMBL/GenBank/DDBJ whole genome shotgun (WGS) entry which is preliminary data.</text>
</comment>
<feature type="compositionally biased region" description="Basic and acidic residues" evidence="1">
    <location>
        <begin position="747"/>
        <end position="761"/>
    </location>
</feature>
<keyword evidence="3" id="KW-1185">Reference proteome</keyword>
<evidence type="ECO:0000313" key="2">
    <source>
        <dbReference type="EMBL" id="KAL3771477.1"/>
    </source>
</evidence>
<evidence type="ECO:0008006" key="4">
    <source>
        <dbReference type="Google" id="ProtNLM"/>
    </source>
</evidence>
<proteinExistence type="predicted"/>
<dbReference type="Proteomes" id="UP001530400">
    <property type="component" value="Unassembled WGS sequence"/>
</dbReference>
<organism evidence="2 3">
    <name type="scientific">Cyclotella atomus</name>
    <dbReference type="NCBI Taxonomy" id="382360"/>
    <lineage>
        <taxon>Eukaryota</taxon>
        <taxon>Sar</taxon>
        <taxon>Stramenopiles</taxon>
        <taxon>Ochrophyta</taxon>
        <taxon>Bacillariophyta</taxon>
        <taxon>Coscinodiscophyceae</taxon>
        <taxon>Thalassiosirophycidae</taxon>
        <taxon>Stephanodiscales</taxon>
        <taxon>Stephanodiscaceae</taxon>
        <taxon>Cyclotella</taxon>
    </lineage>
</organism>
<feature type="region of interest" description="Disordered" evidence="1">
    <location>
        <begin position="869"/>
        <end position="900"/>
    </location>
</feature>
<gene>
    <name evidence="2" type="ORF">ACHAWO_000598</name>
</gene>
<protein>
    <recommendedName>
        <fullName evidence="4">Pre-rRNA-processing protein RIX1 N-terminal domain-containing protein</fullName>
    </recommendedName>
</protein>
<evidence type="ECO:0000313" key="3">
    <source>
        <dbReference type="Proteomes" id="UP001530400"/>
    </source>
</evidence>
<evidence type="ECO:0000256" key="1">
    <source>
        <dbReference type="SAM" id="MobiDB-lite"/>
    </source>
</evidence>
<dbReference type="EMBL" id="JALLPJ020001286">
    <property type="protein sequence ID" value="KAL3771477.1"/>
    <property type="molecule type" value="Genomic_DNA"/>
</dbReference>
<reference evidence="2 3" key="1">
    <citation type="submission" date="2024-10" db="EMBL/GenBank/DDBJ databases">
        <title>Updated reference genomes for cyclostephanoid diatoms.</title>
        <authorList>
            <person name="Roberts W.R."/>
            <person name="Alverson A.J."/>
        </authorList>
    </citation>
    <scope>NUCLEOTIDE SEQUENCE [LARGE SCALE GENOMIC DNA]</scope>
    <source>
        <strain evidence="2 3">AJA010-31</strain>
    </source>
</reference>
<name>A0ABD3N633_9STRA</name>
<feature type="compositionally biased region" description="Acidic residues" evidence="1">
    <location>
        <begin position="888"/>
        <end position="900"/>
    </location>
</feature>
<feature type="compositionally biased region" description="Low complexity" evidence="1">
    <location>
        <begin position="77"/>
        <end position="87"/>
    </location>
</feature>
<accession>A0ABD3N633</accession>